<comment type="caution">
    <text evidence="1">The sequence shown here is derived from an EMBL/GenBank/DDBJ whole genome shotgun (WGS) entry which is preliminary data.</text>
</comment>
<proteinExistence type="predicted"/>
<protein>
    <submittedName>
        <fullName evidence="1">Uncharacterized protein</fullName>
    </submittedName>
</protein>
<sequence length="101" mass="11919">MDTYDRAKAMTAFLQVFGSETDPRTFAAEFEDSFFGEYPSVRTALDEHIDGLGWRTALTKFHQEQGIADHDLRWNYESVEIQFREIFDIVHHADRVYVFHK</sequence>
<reference evidence="1 2" key="1">
    <citation type="submission" date="2018-03" db="EMBL/GenBank/DDBJ databases">
        <title>Bacteriophage NCPPB3778 and a type I-E CRISPR drive the evolution of the US Biological Select Agent, Rathayibacter toxicus.</title>
        <authorList>
            <person name="Davis E.W.II."/>
            <person name="Tabima J.F."/>
            <person name="Weisberg A.J."/>
            <person name="Dantas Lopes L."/>
            <person name="Wiseman M.S."/>
            <person name="Wiseman M.S."/>
            <person name="Pupko T."/>
            <person name="Belcher M.S."/>
            <person name="Sechler A.J."/>
            <person name="Tancos M.A."/>
            <person name="Schroeder B.K."/>
            <person name="Murray T.D."/>
            <person name="Luster D.G."/>
            <person name="Schneider W.L."/>
            <person name="Rogers E."/>
            <person name="Andreote F.D."/>
            <person name="Grunwald N.J."/>
            <person name="Putnam M.L."/>
            <person name="Chang J.H."/>
        </authorList>
    </citation>
    <scope>NUCLEOTIDE SEQUENCE [LARGE SCALE GENOMIC DNA]</scope>
    <source>
        <strain evidence="1 2">DSM 15933</strain>
    </source>
</reference>
<gene>
    <name evidence="1" type="ORF">C1I63_10310</name>
</gene>
<dbReference type="RefSeq" id="WP_107574701.1">
    <property type="nucleotide sequence ID" value="NZ_PZPL01000001.1"/>
</dbReference>
<dbReference type="EMBL" id="PZPL01000001">
    <property type="protein sequence ID" value="PTL73200.1"/>
    <property type="molecule type" value="Genomic_DNA"/>
</dbReference>
<accession>A0A2T4UUJ1</accession>
<evidence type="ECO:0000313" key="1">
    <source>
        <dbReference type="EMBL" id="PTL73200.1"/>
    </source>
</evidence>
<organism evidence="1 2">
    <name type="scientific">Rathayibacter caricis DSM 15933</name>
    <dbReference type="NCBI Taxonomy" id="1328867"/>
    <lineage>
        <taxon>Bacteria</taxon>
        <taxon>Bacillati</taxon>
        <taxon>Actinomycetota</taxon>
        <taxon>Actinomycetes</taxon>
        <taxon>Micrococcales</taxon>
        <taxon>Microbacteriaceae</taxon>
        <taxon>Rathayibacter</taxon>
    </lineage>
</organism>
<dbReference type="Proteomes" id="UP000241085">
    <property type="component" value="Unassembled WGS sequence"/>
</dbReference>
<keyword evidence="2" id="KW-1185">Reference proteome</keyword>
<name>A0A2T4UUJ1_9MICO</name>
<dbReference type="AlphaFoldDB" id="A0A2T4UUJ1"/>
<evidence type="ECO:0000313" key="2">
    <source>
        <dbReference type="Proteomes" id="UP000241085"/>
    </source>
</evidence>